<dbReference type="AlphaFoldDB" id="G4QL07"/>
<dbReference type="HOGENOM" id="CLU_037003_1_0_6"/>
<proteinExistence type="predicted"/>
<dbReference type="SUPFAM" id="SSF116734">
    <property type="entry name" value="DNA methylase specificity domain"/>
    <property type="match status" value="2"/>
</dbReference>
<accession>G4QL07</accession>
<name>G4QL07_GLANF</name>
<dbReference type="STRING" id="1085623.GNIT_1273"/>
<dbReference type="REBASE" id="385609">
    <property type="entry name" value="S.Gni1064ORF1270P"/>
</dbReference>
<dbReference type="PANTHER" id="PTHR30408">
    <property type="entry name" value="TYPE-1 RESTRICTION ENZYME ECOKI SPECIFICITY PROTEIN"/>
    <property type="match status" value="1"/>
</dbReference>
<dbReference type="KEGG" id="gni:GNIT_1273"/>
<dbReference type="InterPro" id="IPR052021">
    <property type="entry name" value="Type-I_RS_S_subunit"/>
</dbReference>
<evidence type="ECO:0000313" key="3">
    <source>
        <dbReference type="EMBL" id="AEP29397.1"/>
    </source>
</evidence>
<dbReference type="RefSeq" id="WP_014108271.1">
    <property type="nucleotide sequence ID" value="NC_016041.1"/>
</dbReference>
<protein>
    <submittedName>
        <fullName evidence="3">Type I restriction-modification system S subunit putative</fullName>
    </submittedName>
</protein>
<evidence type="ECO:0000256" key="2">
    <source>
        <dbReference type="ARBA" id="ARBA00023125"/>
    </source>
</evidence>
<dbReference type="NCBIfam" id="NF047740">
    <property type="entry name" value="antiphage_MADS5"/>
    <property type="match status" value="1"/>
</dbReference>
<keyword evidence="1" id="KW-0680">Restriction system</keyword>
<organism evidence="3 4">
    <name type="scientific">Glaciecola nitratireducens (strain JCM 12485 / KCTC 12276 / FR1064)</name>
    <dbReference type="NCBI Taxonomy" id="1085623"/>
    <lineage>
        <taxon>Bacteria</taxon>
        <taxon>Pseudomonadati</taxon>
        <taxon>Pseudomonadota</taxon>
        <taxon>Gammaproteobacteria</taxon>
        <taxon>Alteromonadales</taxon>
        <taxon>Alteromonadaceae</taxon>
        <taxon>Brumicola</taxon>
    </lineage>
</organism>
<gene>
    <name evidence="3" type="ordered locus">GNIT_1273</name>
</gene>
<dbReference type="EMBL" id="CP003060">
    <property type="protein sequence ID" value="AEP29397.1"/>
    <property type="molecule type" value="Genomic_DNA"/>
</dbReference>
<dbReference type="OrthoDB" id="9798929at2"/>
<evidence type="ECO:0000313" key="4">
    <source>
        <dbReference type="Proteomes" id="UP000009282"/>
    </source>
</evidence>
<dbReference type="PANTHER" id="PTHR30408:SF12">
    <property type="entry name" value="TYPE I RESTRICTION ENZYME MJAVIII SPECIFICITY SUBUNIT"/>
    <property type="match status" value="1"/>
</dbReference>
<dbReference type="eggNOG" id="COG0732">
    <property type="taxonomic scope" value="Bacteria"/>
</dbReference>
<evidence type="ECO:0000256" key="1">
    <source>
        <dbReference type="ARBA" id="ARBA00022747"/>
    </source>
</evidence>
<reference evidence="3 4" key="1">
    <citation type="journal article" date="2011" name="J. Bacteriol.">
        <title>Complete genome sequence of seawater bacterium Glaciecola nitratireducens FR1064T.</title>
        <authorList>
            <person name="Bian F."/>
            <person name="Qin Q.L."/>
            <person name="Xie B.B."/>
            <person name="Shu Y.L."/>
            <person name="Zhang X.Y."/>
            <person name="Yu Y."/>
            <person name="Chen B."/>
            <person name="Chen X.L."/>
            <person name="Zhou B.C."/>
            <person name="Zhang Y.Z."/>
        </authorList>
    </citation>
    <scope>NUCLEOTIDE SEQUENCE [LARGE SCALE GENOMIC DNA]</scope>
    <source>
        <strain evidence="4">JCM 12485 / KCTC 12276 / FR1064</strain>
    </source>
</reference>
<dbReference type="GO" id="GO:0003677">
    <property type="term" value="F:DNA binding"/>
    <property type="evidence" value="ECO:0007669"/>
    <property type="project" value="UniProtKB-KW"/>
</dbReference>
<sequence>MKVKTLNSKWIHEANYRLDSNPYMTGAIEARVIIKAAQLVKHELVNVTKGGMKGLINPGRIKRIWAKSNEYGIDFLSSTDILKKNLSYISAISKKAVSENPKLIINYGDILITRAGSIGRMAFTRKDIDGFACTEDVLRVVADESKISNGYLYAYLRSKFGVPLIISSTYGAIIQHIEPHHLADLPVPRLSDLLELKVNNLILEASDLRTKANKIIEESKLKICELIGEIEHLTSTDVLNCNVISSFDLRSSKRLDVLYYAKEPLKIITKLKNNEFRLLKEVSSVVKPGMFKRIMSTKENNGIPFYTGSELFLTDLKPKYYVSKKTQHIEQCILQENWILLQAFGQRGGLIGRAMLTTPKLKNAAATDLQIQIKLPDKFDAGFILAFLDSKPGYSTVVRTPVGGSIPHINPRDIENLVVPWPSKAIRNVIGENVLIAWQSRDKAQELEEEAIKIVENSIEAAAPKH</sequence>
<dbReference type="InterPro" id="IPR044946">
    <property type="entry name" value="Restrct_endonuc_typeI_TRD_sf"/>
</dbReference>
<keyword evidence="2" id="KW-0238">DNA-binding</keyword>
<keyword evidence="4" id="KW-1185">Reference proteome</keyword>
<dbReference type="Proteomes" id="UP000009282">
    <property type="component" value="Chromosome"/>
</dbReference>
<dbReference type="REBASE" id="40716">
    <property type="entry name" value="M.Gni1064ORF1273P"/>
</dbReference>
<dbReference type="GO" id="GO:0009307">
    <property type="term" value="P:DNA restriction-modification system"/>
    <property type="evidence" value="ECO:0007669"/>
    <property type="project" value="UniProtKB-KW"/>
</dbReference>
<dbReference type="Gene3D" id="3.90.220.20">
    <property type="entry name" value="DNA methylase specificity domains"/>
    <property type="match status" value="2"/>
</dbReference>